<evidence type="ECO:0000313" key="1">
    <source>
        <dbReference type="EMBL" id="GAI10520.1"/>
    </source>
</evidence>
<dbReference type="AlphaFoldDB" id="X1M770"/>
<dbReference type="EMBL" id="BARV01013007">
    <property type="protein sequence ID" value="GAI10520.1"/>
    <property type="molecule type" value="Genomic_DNA"/>
</dbReference>
<comment type="caution">
    <text evidence="1">The sequence shown here is derived from an EMBL/GenBank/DDBJ whole genome shotgun (WGS) entry which is preliminary data.</text>
</comment>
<accession>X1M770</accession>
<gene>
    <name evidence="1" type="ORF">S06H3_23772</name>
</gene>
<proteinExistence type="predicted"/>
<dbReference type="InterPro" id="IPR024524">
    <property type="entry name" value="DUF3800"/>
</dbReference>
<feature type="non-terminal residue" evidence="1">
    <location>
        <position position="1"/>
    </location>
</feature>
<dbReference type="Pfam" id="PF12686">
    <property type="entry name" value="DUF3800"/>
    <property type="match status" value="1"/>
</dbReference>
<evidence type="ECO:0008006" key="2">
    <source>
        <dbReference type="Google" id="ProtNLM"/>
    </source>
</evidence>
<organism evidence="1">
    <name type="scientific">marine sediment metagenome</name>
    <dbReference type="NCBI Taxonomy" id="412755"/>
    <lineage>
        <taxon>unclassified sequences</taxon>
        <taxon>metagenomes</taxon>
        <taxon>ecological metagenomes</taxon>
    </lineage>
</organism>
<sequence>VYLDESGDLGFEQGGTKYFTIAFAIMKNPIHFKRCVKRVKVKYDIPRDVELKGYSTSESIKKDLLNNKYCYPLICPY</sequence>
<protein>
    <recommendedName>
        <fullName evidence="2">DUF3800 domain-containing protein</fullName>
    </recommendedName>
</protein>
<name>X1M770_9ZZZZ</name>
<reference evidence="1" key="1">
    <citation type="journal article" date="2014" name="Front. Microbiol.">
        <title>High frequency of phylogenetically diverse reductive dehalogenase-homologous genes in deep subseafloor sedimentary metagenomes.</title>
        <authorList>
            <person name="Kawai M."/>
            <person name="Futagami T."/>
            <person name="Toyoda A."/>
            <person name="Takaki Y."/>
            <person name="Nishi S."/>
            <person name="Hori S."/>
            <person name="Arai W."/>
            <person name="Tsubouchi T."/>
            <person name="Morono Y."/>
            <person name="Uchiyama I."/>
            <person name="Ito T."/>
            <person name="Fujiyama A."/>
            <person name="Inagaki F."/>
            <person name="Takami H."/>
        </authorList>
    </citation>
    <scope>NUCLEOTIDE SEQUENCE</scope>
    <source>
        <strain evidence="1">Expedition CK06-06</strain>
    </source>
</reference>